<organism evidence="2 3">
    <name type="scientific">Mycolicibacterium porcinum</name>
    <dbReference type="NCBI Taxonomy" id="39693"/>
    <lineage>
        <taxon>Bacteria</taxon>
        <taxon>Bacillati</taxon>
        <taxon>Actinomycetota</taxon>
        <taxon>Actinomycetes</taxon>
        <taxon>Mycobacteriales</taxon>
        <taxon>Mycobacteriaceae</taxon>
        <taxon>Mycolicibacterium</taxon>
    </lineage>
</organism>
<gene>
    <name evidence="2" type="ORF">ABFW12_35025</name>
</gene>
<proteinExistence type="predicted"/>
<comment type="caution">
    <text evidence="2">The sequence shown here is derived from an EMBL/GenBank/DDBJ whole genome shotgun (WGS) entry which is preliminary data.</text>
</comment>
<reference evidence="2 3" key="1">
    <citation type="submission" date="2024-04" db="EMBL/GenBank/DDBJ databases">
        <title>Genomic Markers of Mycobacteria.</title>
        <authorList>
            <person name="Soliman M.S."/>
            <person name="Elkholy A."/>
            <person name="Soliman N.S."/>
            <person name="Abbas A."/>
            <person name="Khayrat S."/>
            <person name="Shawky S."/>
        </authorList>
    </citation>
    <scope>NUCLEOTIDE SEQUENCE [LARGE SCALE GENOMIC DNA]</scope>
    <source>
        <strain evidence="2 3">Egy-CU-AM5</strain>
    </source>
</reference>
<sequence length="114" mass="11030">MAHIGTVASPRSTCAANGGSKPAVSPCGVVEEILAPPIGFTRGGSAGIGRGIGIGTGGGTAGSAAATAPKPDNTPALMAAMGADKTITAAADRLAVRILNAVPRIMVYRSFGSP</sequence>
<dbReference type="RefSeq" id="WP_368609668.1">
    <property type="nucleotide sequence ID" value="NZ_JBDLOV010000630.1"/>
</dbReference>
<keyword evidence="3" id="KW-1185">Reference proteome</keyword>
<dbReference type="Proteomes" id="UP001558474">
    <property type="component" value="Unassembled WGS sequence"/>
</dbReference>
<feature type="region of interest" description="Disordered" evidence="1">
    <location>
        <begin position="1"/>
        <end position="24"/>
    </location>
</feature>
<evidence type="ECO:0000256" key="1">
    <source>
        <dbReference type="SAM" id="MobiDB-lite"/>
    </source>
</evidence>
<protein>
    <submittedName>
        <fullName evidence="2">Uncharacterized protein</fullName>
    </submittedName>
</protein>
<name>A0ABV3VQK1_9MYCO</name>
<dbReference type="EMBL" id="JBDLOU010000193">
    <property type="protein sequence ID" value="MEX3743459.1"/>
    <property type="molecule type" value="Genomic_DNA"/>
</dbReference>
<accession>A0ABV3VQK1</accession>
<evidence type="ECO:0000313" key="2">
    <source>
        <dbReference type="EMBL" id="MEX3743459.1"/>
    </source>
</evidence>
<evidence type="ECO:0000313" key="3">
    <source>
        <dbReference type="Proteomes" id="UP001558474"/>
    </source>
</evidence>